<keyword evidence="2" id="KW-0560">Oxidoreductase</keyword>
<dbReference type="PANTHER" id="PTHR10204">
    <property type="entry name" value="NAD P H OXIDOREDUCTASE-RELATED"/>
    <property type="match status" value="1"/>
</dbReference>
<evidence type="ECO:0000259" key="3">
    <source>
        <dbReference type="Pfam" id="PF02525"/>
    </source>
</evidence>
<dbReference type="PANTHER" id="PTHR10204:SF34">
    <property type="entry name" value="NAD(P)H DEHYDROGENASE [QUINONE] 1 ISOFORM 1"/>
    <property type="match status" value="1"/>
</dbReference>
<dbReference type="OrthoDB" id="9798454at2"/>
<dbReference type="EMBL" id="VJXX01000001">
    <property type="protein sequence ID" value="MPY10017.1"/>
    <property type="molecule type" value="Genomic_DNA"/>
</dbReference>
<accession>A0A7X1TMU6</accession>
<dbReference type="Proteomes" id="UP000326464">
    <property type="component" value="Unassembled WGS sequence"/>
</dbReference>
<comment type="caution">
    <text evidence="4">The sequence shown here is derived from an EMBL/GenBank/DDBJ whole genome shotgun (WGS) entry which is preliminary data.</text>
</comment>
<keyword evidence="5" id="KW-1185">Reference proteome</keyword>
<feature type="domain" description="Flavodoxin-like fold" evidence="3">
    <location>
        <begin position="1"/>
        <end position="184"/>
    </location>
</feature>
<sequence>MTVLIVTAHPDQGSLTHHVADRLGGLLEGQQPQFAHLDQEQFDPRFTVEDRRLYRGAGQPQPSVLREQERLDAVTDVVLVFPLYWWSMPAILKGWIDRVFIGGWAFDDDGDGPVRPLLQHLTMHLLPLAGTEEESIRRHGYATSFATQIEQGIIGFCGMRHGTTAFIHESESTDRAAVEAAVVAATTRVAAGIRRTSLDARMVG</sequence>
<dbReference type="RefSeq" id="WP_152812644.1">
    <property type="nucleotide sequence ID" value="NZ_VJXX01000001.1"/>
</dbReference>
<dbReference type="InterPro" id="IPR029039">
    <property type="entry name" value="Flavoprotein-like_sf"/>
</dbReference>
<dbReference type="InterPro" id="IPR051545">
    <property type="entry name" value="NAD(P)H_dehydrogenase_qn"/>
</dbReference>
<comment type="similarity">
    <text evidence="1">Belongs to the NAD(P)H dehydrogenase (quinone) family.</text>
</comment>
<dbReference type="Pfam" id="PF02525">
    <property type="entry name" value="Flavodoxin_2"/>
    <property type="match status" value="1"/>
</dbReference>
<evidence type="ECO:0000313" key="4">
    <source>
        <dbReference type="EMBL" id="MPY10017.1"/>
    </source>
</evidence>
<organism evidence="4 5">
    <name type="scientific">Arthrobacter bussei</name>
    <dbReference type="NCBI Taxonomy" id="2594179"/>
    <lineage>
        <taxon>Bacteria</taxon>
        <taxon>Bacillati</taxon>
        <taxon>Actinomycetota</taxon>
        <taxon>Actinomycetes</taxon>
        <taxon>Micrococcales</taxon>
        <taxon>Micrococcaceae</taxon>
        <taxon>Arthrobacter</taxon>
    </lineage>
</organism>
<dbReference type="SUPFAM" id="SSF52218">
    <property type="entry name" value="Flavoproteins"/>
    <property type="match status" value="1"/>
</dbReference>
<gene>
    <name evidence="4" type="ORF">FNH21_04680</name>
</gene>
<dbReference type="GO" id="GO:0005829">
    <property type="term" value="C:cytosol"/>
    <property type="evidence" value="ECO:0007669"/>
    <property type="project" value="TreeGrafter"/>
</dbReference>
<reference evidence="5" key="1">
    <citation type="submission" date="2019-07" db="EMBL/GenBank/DDBJ databases">
        <title>Arthrobacter KR32 sp. nov., isolated from mountain cheese made of cows milk.</title>
        <authorList>
            <person name="Flegler A."/>
        </authorList>
    </citation>
    <scope>NUCLEOTIDE SEQUENCE [LARGE SCALE GENOMIC DNA]</scope>
    <source>
        <strain evidence="5">KR32</strain>
    </source>
</reference>
<evidence type="ECO:0000256" key="1">
    <source>
        <dbReference type="ARBA" id="ARBA00006252"/>
    </source>
</evidence>
<evidence type="ECO:0000256" key="2">
    <source>
        <dbReference type="ARBA" id="ARBA00023002"/>
    </source>
</evidence>
<protein>
    <submittedName>
        <fullName evidence="4">NAD(P)H-dependent oxidoreductase</fullName>
    </submittedName>
</protein>
<evidence type="ECO:0000313" key="5">
    <source>
        <dbReference type="Proteomes" id="UP000326464"/>
    </source>
</evidence>
<dbReference type="GO" id="GO:0003955">
    <property type="term" value="F:NAD(P)H dehydrogenase (quinone) activity"/>
    <property type="evidence" value="ECO:0007669"/>
    <property type="project" value="TreeGrafter"/>
</dbReference>
<dbReference type="AlphaFoldDB" id="A0A7X1TMU6"/>
<dbReference type="InterPro" id="IPR003680">
    <property type="entry name" value="Flavodoxin_fold"/>
</dbReference>
<name>A0A7X1TMU6_9MICC</name>
<proteinExistence type="inferred from homology"/>
<dbReference type="Gene3D" id="3.40.50.360">
    <property type="match status" value="1"/>
</dbReference>